<proteinExistence type="predicted"/>
<dbReference type="OrthoDB" id="295656at2759"/>
<dbReference type="AlphaFoldDB" id="A0A0W4ZJ68"/>
<organism evidence="1 2">
    <name type="scientific">Pneumocystis carinii (strain B80)</name>
    <name type="common">Rat pneumocystis pneumonia agent</name>
    <name type="synonym">Pneumocystis carinii f. sp. carinii</name>
    <dbReference type="NCBI Taxonomy" id="1408658"/>
    <lineage>
        <taxon>Eukaryota</taxon>
        <taxon>Fungi</taxon>
        <taxon>Dikarya</taxon>
        <taxon>Ascomycota</taxon>
        <taxon>Taphrinomycotina</taxon>
        <taxon>Pneumocystomycetes</taxon>
        <taxon>Pneumocystaceae</taxon>
        <taxon>Pneumocystis</taxon>
    </lineage>
</organism>
<sequence length="109" mass="12870">MYFEKVAYLGQDTCEPVCFFCFKLIQVKFLDKSEKFLETSKKYYELSSMECMSEIQWPEYSFSKLSELLDISVDMVQDYAAKIIEQSSISIKIDYISEHNEMILFGKYA</sequence>
<dbReference type="VEuPathDB" id="FungiDB:T552_01683"/>
<dbReference type="EMBL" id="LFVZ01000007">
    <property type="protein sequence ID" value="KTW28422.1"/>
    <property type="molecule type" value="Genomic_DNA"/>
</dbReference>
<dbReference type="Proteomes" id="UP000054454">
    <property type="component" value="Unassembled WGS sequence"/>
</dbReference>
<accession>A0A0W4ZJ68</accession>
<name>A0A0W4ZJ68_PNEC8</name>
<dbReference type="RefSeq" id="XP_018225965.1">
    <property type="nucleotide sequence ID" value="XM_018370254.1"/>
</dbReference>
<evidence type="ECO:0000313" key="1">
    <source>
        <dbReference type="EMBL" id="KTW28422.1"/>
    </source>
</evidence>
<dbReference type="GeneID" id="28936457"/>
<comment type="caution">
    <text evidence="1">The sequence shown here is derived from an EMBL/GenBank/DDBJ whole genome shotgun (WGS) entry which is preliminary data.</text>
</comment>
<keyword evidence="2" id="KW-1185">Reference proteome</keyword>
<evidence type="ECO:0000313" key="2">
    <source>
        <dbReference type="Proteomes" id="UP000054454"/>
    </source>
</evidence>
<evidence type="ECO:0008006" key="3">
    <source>
        <dbReference type="Google" id="ProtNLM"/>
    </source>
</evidence>
<reference evidence="2" key="1">
    <citation type="journal article" date="2016" name="Nat. Commun.">
        <title>Genome analysis of three Pneumocystis species reveals adaptation mechanisms to life exclusively in mammalian hosts.</title>
        <authorList>
            <person name="Ma L."/>
            <person name="Chen Z."/>
            <person name="Huang D.W."/>
            <person name="Kutty G."/>
            <person name="Ishihara M."/>
            <person name="Wang H."/>
            <person name="Abouelleil A."/>
            <person name="Bishop L."/>
            <person name="Davey E."/>
            <person name="Deng R."/>
            <person name="Deng X."/>
            <person name="Fan L."/>
            <person name="Fantoni G."/>
            <person name="Fitzgerald M."/>
            <person name="Gogineni E."/>
            <person name="Goldberg J.M."/>
            <person name="Handley G."/>
            <person name="Hu X."/>
            <person name="Huber C."/>
            <person name="Jiao X."/>
            <person name="Jones K."/>
            <person name="Levin J.Z."/>
            <person name="Liu Y."/>
            <person name="Macdonald P."/>
            <person name="Melnikov A."/>
            <person name="Raley C."/>
            <person name="Sassi M."/>
            <person name="Sherman B.T."/>
            <person name="Song X."/>
            <person name="Sykes S."/>
            <person name="Tran B."/>
            <person name="Walsh L."/>
            <person name="Xia Y."/>
            <person name="Yang J."/>
            <person name="Young S."/>
            <person name="Zeng Q."/>
            <person name="Zheng X."/>
            <person name="Stephens R."/>
            <person name="Nusbaum C."/>
            <person name="Birren B.W."/>
            <person name="Azadi P."/>
            <person name="Lempicki R.A."/>
            <person name="Cuomo C.A."/>
            <person name="Kovacs J.A."/>
        </authorList>
    </citation>
    <scope>NUCLEOTIDE SEQUENCE [LARGE SCALE GENOMIC DNA]</scope>
    <source>
        <strain evidence="2">B80</strain>
    </source>
</reference>
<gene>
    <name evidence="1" type="ORF">T552_01683</name>
</gene>
<protein>
    <recommendedName>
        <fullName evidence="3">PCI domain-containing protein</fullName>
    </recommendedName>
</protein>